<accession>A0A1J1IUD4</accession>
<reference evidence="1 2" key="1">
    <citation type="submission" date="2015-04" db="EMBL/GenBank/DDBJ databases">
        <authorList>
            <person name="Syromyatnikov M.Y."/>
            <person name="Popov V.N."/>
        </authorList>
    </citation>
    <scope>NUCLEOTIDE SEQUENCE [LARGE SCALE GENOMIC DNA]</scope>
</reference>
<dbReference type="Proteomes" id="UP000183832">
    <property type="component" value="Unassembled WGS sequence"/>
</dbReference>
<protein>
    <submittedName>
        <fullName evidence="1">CLUMA_CG015480, isoform A</fullName>
    </submittedName>
</protein>
<dbReference type="AlphaFoldDB" id="A0A1J1IUD4"/>
<organism evidence="1 2">
    <name type="scientific">Clunio marinus</name>
    <dbReference type="NCBI Taxonomy" id="568069"/>
    <lineage>
        <taxon>Eukaryota</taxon>
        <taxon>Metazoa</taxon>
        <taxon>Ecdysozoa</taxon>
        <taxon>Arthropoda</taxon>
        <taxon>Hexapoda</taxon>
        <taxon>Insecta</taxon>
        <taxon>Pterygota</taxon>
        <taxon>Neoptera</taxon>
        <taxon>Endopterygota</taxon>
        <taxon>Diptera</taxon>
        <taxon>Nematocera</taxon>
        <taxon>Chironomoidea</taxon>
        <taxon>Chironomidae</taxon>
        <taxon>Clunio</taxon>
    </lineage>
</organism>
<name>A0A1J1IUD4_9DIPT</name>
<sequence>MNTCLSTVSIEVKYHSLVCFETLPQPHKLLCEPCCEYNNNFCQVFCKHKADVTQEFNEIFIQEEINLKRKLFRLSMKNETSKLRVTSNENESSFVAFPSFSFVHNED</sequence>
<evidence type="ECO:0000313" key="1">
    <source>
        <dbReference type="EMBL" id="CRL02153.1"/>
    </source>
</evidence>
<gene>
    <name evidence="1" type="ORF">CLUMA_CG015480</name>
</gene>
<proteinExistence type="predicted"/>
<keyword evidence="2" id="KW-1185">Reference proteome</keyword>
<evidence type="ECO:0000313" key="2">
    <source>
        <dbReference type="Proteomes" id="UP000183832"/>
    </source>
</evidence>
<dbReference type="EMBL" id="CVRI01000057">
    <property type="protein sequence ID" value="CRL02153.1"/>
    <property type="molecule type" value="Genomic_DNA"/>
</dbReference>